<proteinExistence type="predicted"/>
<dbReference type="Pfam" id="PF11838">
    <property type="entry name" value="ERAP1_C"/>
    <property type="match status" value="1"/>
</dbReference>
<dbReference type="InterPro" id="IPR024571">
    <property type="entry name" value="ERAP1-like_C_dom"/>
</dbReference>
<name>A0A1V3XJC6_MYCKA</name>
<gene>
    <name evidence="2" type="ORF">BZL30_1831</name>
</gene>
<dbReference type="EMBL" id="MVBM01000002">
    <property type="protein sequence ID" value="OOK79314.1"/>
    <property type="molecule type" value="Genomic_DNA"/>
</dbReference>
<feature type="domain" description="ERAP1-like C-terminal" evidence="1">
    <location>
        <begin position="8"/>
        <end position="64"/>
    </location>
</feature>
<comment type="caution">
    <text evidence="2">The sequence shown here is derived from an EMBL/GenBank/DDBJ whole genome shotgun (WGS) entry which is preliminary data.</text>
</comment>
<dbReference type="AlphaFoldDB" id="A0A1V3XJC6"/>
<organism evidence="2 3">
    <name type="scientific">Mycobacterium kansasii</name>
    <dbReference type="NCBI Taxonomy" id="1768"/>
    <lineage>
        <taxon>Bacteria</taxon>
        <taxon>Bacillati</taxon>
        <taxon>Actinomycetota</taxon>
        <taxon>Actinomycetes</taxon>
        <taxon>Mycobacteriales</taxon>
        <taxon>Mycobacteriaceae</taxon>
        <taxon>Mycobacterium</taxon>
    </lineage>
</organism>
<dbReference type="Proteomes" id="UP000189229">
    <property type="component" value="Unassembled WGS sequence"/>
</dbReference>
<accession>A0A1V3XJC6</accession>
<sequence>MGVPRGKLILVNDDDLTYCSLRLDPESLQTALQRIADIAEPLPRSLVWSAAWEMTREAELRAATSCHWCPVACTPRPRSAWRSGC</sequence>
<evidence type="ECO:0000313" key="2">
    <source>
        <dbReference type="EMBL" id="OOK79314.1"/>
    </source>
</evidence>
<reference evidence="2 3" key="1">
    <citation type="submission" date="2017-02" db="EMBL/GenBank/DDBJ databases">
        <title>Complete genome sequences of Mycobacterium kansasii strains isolated from rhesus macaques.</title>
        <authorList>
            <person name="Panda A."/>
            <person name="Nagaraj S."/>
            <person name="Zhao X."/>
            <person name="Tettelin H."/>
            <person name="Detolla L.J."/>
        </authorList>
    </citation>
    <scope>NUCLEOTIDE SEQUENCE [LARGE SCALE GENOMIC DNA]</scope>
    <source>
        <strain evidence="2 3">11-3813</strain>
    </source>
</reference>
<protein>
    <recommendedName>
        <fullName evidence="1">ERAP1-like C-terminal domain-containing protein</fullName>
    </recommendedName>
</protein>
<evidence type="ECO:0000259" key="1">
    <source>
        <dbReference type="Pfam" id="PF11838"/>
    </source>
</evidence>
<evidence type="ECO:0000313" key="3">
    <source>
        <dbReference type="Proteomes" id="UP000189229"/>
    </source>
</evidence>